<evidence type="ECO:0000313" key="6">
    <source>
        <dbReference type="EMBL" id="CEK66620.1"/>
    </source>
</evidence>
<dbReference type="PANTHER" id="PTHR46012">
    <property type="entry name" value="IP22168P"/>
    <property type="match status" value="1"/>
</dbReference>
<evidence type="ECO:0000256" key="4">
    <source>
        <dbReference type="ARBA" id="ARBA00022679"/>
    </source>
</evidence>
<proteinExistence type="inferred from homology"/>
<dbReference type="GO" id="GO:0016266">
    <property type="term" value="P:protein O-linked glycosylation via N-acetyl-galactosamine"/>
    <property type="evidence" value="ECO:0007669"/>
    <property type="project" value="TreeGrafter"/>
</dbReference>
<dbReference type="GO" id="GO:0016020">
    <property type="term" value="C:membrane"/>
    <property type="evidence" value="ECO:0007669"/>
    <property type="project" value="UniProtKB-SubCell"/>
</dbReference>
<comment type="similarity">
    <text evidence="2">Belongs to the glycosyltransferase 8 family.</text>
</comment>
<dbReference type="InterPro" id="IPR051993">
    <property type="entry name" value="Glycosyltransferase_8"/>
</dbReference>
<reference evidence="6" key="1">
    <citation type="submission" date="2014-12" db="EMBL/GenBank/DDBJ databases">
        <title>Insight into the proteome of Arion vulgaris.</title>
        <authorList>
            <person name="Aradska J."/>
            <person name="Bulat T."/>
            <person name="Smidak R."/>
            <person name="Sarate P."/>
            <person name="Gangsoo J."/>
            <person name="Sialana F."/>
            <person name="Bilban M."/>
            <person name="Lubec G."/>
        </authorList>
    </citation>
    <scope>NUCLEOTIDE SEQUENCE</scope>
    <source>
        <tissue evidence="6">Skin</tissue>
    </source>
</reference>
<organism evidence="6">
    <name type="scientific">Arion vulgaris</name>
    <dbReference type="NCBI Taxonomy" id="1028688"/>
    <lineage>
        <taxon>Eukaryota</taxon>
        <taxon>Metazoa</taxon>
        <taxon>Spiralia</taxon>
        <taxon>Lophotrochozoa</taxon>
        <taxon>Mollusca</taxon>
        <taxon>Gastropoda</taxon>
        <taxon>Heterobranchia</taxon>
        <taxon>Euthyneura</taxon>
        <taxon>Panpulmonata</taxon>
        <taxon>Eupulmonata</taxon>
        <taxon>Stylommatophora</taxon>
        <taxon>Helicina</taxon>
        <taxon>Arionoidea</taxon>
        <taxon>Arionidae</taxon>
        <taxon>Arion</taxon>
    </lineage>
</organism>
<dbReference type="GO" id="GO:0035252">
    <property type="term" value="F:UDP-xylosyltransferase activity"/>
    <property type="evidence" value="ECO:0007669"/>
    <property type="project" value="TreeGrafter"/>
</dbReference>
<accession>A0A0B6ZFW1</accession>
<evidence type="ECO:0000256" key="3">
    <source>
        <dbReference type="ARBA" id="ARBA00022676"/>
    </source>
</evidence>
<protein>
    <submittedName>
        <fullName evidence="6">Uncharacterized protein</fullName>
    </submittedName>
</protein>
<dbReference type="EMBL" id="HACG01019755">
    <property type="protein sequence ID" value="CEK66620.1"/>
    <property type="molecule type" value="Transcribed_RNA"/>
</dbReference>
<comment type="subcellular location">
    <subcellularLocation>
        <location evidence="1">Membrane</location>
        <topology evidence="1">Single-pass type II membrane protein</topology>
    </subcellularLocation>
</comment>
<keyword evidence="5" id="KW-0812">Transmembrane</keyword>
<keyword evidence="3" id="KW-0328">Glycosyltransferase</keyword>
<gene>
    <name evidence="6" type="primary">ORF59527</name>
</gene>
<evidence type="ECO:0000256" key="5">
    <source>
        <dbReference type="ARBA" id="ARBA00022968"/>
    </source>
</evidence>
<evidence type="ECO:0000256" key="2">
    <source>
        <dbReference type="ARBA" id="ARBA00006351"/>
    </source>
</evidence>
<name>A0A0B6ZFW1_9EUPU</name>
<keyword evidence="5" id="KW-0735">Signal-anchor</keyword>
<keyword evidence="4" id="KW-0808">Transferase</keyword>
<sequence>SNCKLAEEDGVSVLHGSRRMFYADKEPAFAAIYDTFSNYRLGDDLEYHFLKILEDTLKTVKPSNCGKISSVFLMQLQKLLDRSKEIHLMMARS</sequence>
<dbReference type="AlphaFoldDB" id="A0A0B6ZFW1"/>
<dbReference type="PANTHER" id="PTHR46012:SF2">
    <property type="entry name" value="IP22168P"/>
    <property type="match status" value="1"/>
</dbReference>
<evidence type="ECO:0000256" key="1">
    <source>
        <dbReference type="ARBA" id="ARBA00004606"/>
    </source>
</evidence>
<feature type="non-terminal residue" evidence="6">
    <location>
        <position position="1"/>
    </location>
</feature>